<dbReference type="EMBL" id="JAODUP010000022">
    <property type="protein sequence ID" value="KAK2167939.1"/>
    <property type="molecule type" value="Genomic_DNA"/>
</dbReference>
<dbReference type="Proteomes" id="UP001208570">
    <property type="component" value="Unassembled WGS sequence"/>
</dbReference>
<keyword evidence="2" id="KW-1185">Reference proteome</keyword>
<proteinExistence type="predicted"/>
<accession>A0AAD9KAY2</accession>
<evidence type="ECO:0000313" key="2">
    <source>
        <dbReference type="Proteomes" id="UP001208570"/>
    </source>
</evidence>
<dbReference type="Pfam" id="PF10184">
    <property type="entry name" value="DUF2358"/>
    <property type="match status" value="1"/>
</dbReference>
<sequence length="424" mass="48822">MKMAMLAEVRRIVGSVCRSGVVRSEVGGLFKTRPTHRSNSLNKDVACIAVTPYSIRESCTMLRKQTDTFQEVNDIPEIGLVQSRDRMLECRETSTLTNLKDFLEVLPASSEELSNLVDYICDAQQPITKPFSDSDGQNVDRENHFILALERCILDGIQLDRLFRIDSDNFTLKHTPESKSNSAGTNVSLFLPPSPRTVSLVDEVMSDQKQFMADQLRRSCITLGSRAIVSDHVLLCDNSGKSTSTIGNKDHDQRPSHSELDLIRQHLVNYMPHMFMRRHNYRIYTPDIIFENNFVESPYVTVGLTPYVLFMAKCRVYAHFKFANVKMRVLKATIHEEDGTVRIRWRVVGIPQIRAFMFWKFMPWKYKDAMKEESQWIDGFSTFYVQPKTGLVYKHRLDKVIPDDELVVKEKTKLDKLRELVAPV</sequence>
<dbReference type="PANTHER" id="PTHR31094">
    <property type="entry name" value="RIKEN CDNA 2310061I04 GENE"/>
    <property type="match status" value="1"/>
</dbReference>
<organism evidence="1 2">
    <name type="scientific">Paralvinella palmiformis</name>
    <dbReference type="NCBI Taxonomy" id="53620"/>
    <lineage>
        <taxon>Eukaryota</taxon>
        <taxon>Metazoa</taxon>
        <taxon>Spiralia</taxon>
        <taxon>Lophotrochozoa</taxon>
        <taxon>Annelida</taxon>
        <taxon>Polychaeta</taxon>
        <taxon>Sedentaria</taxon>
        <taxon>Canalipalpata</taxon>
        <taxon>Terebellida</taxon>
        <taxon>Terebelliformia</taxon>
        <taxon>Alvinellidae</taxon>
        <taxon>Paralvinella</taxon>
    </lineage>
</organism>
<evidence type="ECO:0000313" key="1">
    <source>
        <dbReference type="EMBL" id="KAK2167939.1"/>
    </source>
</evidence>
<comment type="caution">
    <text evidence="1">The sequence shown here is derived from an EMBL/GenBank/DDBJ whole genome shotgun (WGS) entry which is preliminary data.</text>
</comment>
<dbReference type="AlphaFoldDB" id="A0AAD9KAY2"/>
<reference evidence="1" key="1">
    <citation type="journal article" date="2023" name="Mol. Biol. Evol.">
        <title>Third-Generation Sequencing Reveals the Adaptive Role of the Epigenome in Three Deep-Sea Polychaetes.</title>
        <authorList>
            <person name="Perez M."/>
            <person name="Aroh O."/>
            <person name="Sun Y."/>
            <person name="Lan Y."/>
            <person name="Juniper S.K."/>
            <person name="Young C.R."/>
            <person name="Angers B."/>
            <person name="Qian P.Y."/>
        </authorList>
    </citation>
    <scope>NUCLEOTIDE SEQUENCE</scope>
    <source>
        <strain evidence="1">P08H-3</strain>
    </source>
</reference>
<dbReference type="InterPro" id="IPR018790">
    <property type="entry name" value="DUF2358"/>
</dbReference>
<protein>
    <submittedName>
        <fullName evidence="1">Uncharacterized protein</fullName>
    </submittedName>
</protein>
<gene>
    <name evidence="1" type="ORF">LSH36_22g09036</name>
</gene>
<dbReference type="PANTHER" id="PTHR31094:SF2">
    <property type="entry name" value="RIKEN CDNA 2310061I04 GENE"/>
    <property type="match status" value="1"/>
</dbReference>
<name>A0AAD9KAY2_9ANNE</name>